<dbReference type="RefSeq" id="WP_203854766.1">
    <property type="nucleotide sequence ID" value="NZ_BAAAVW010000030.1"/>
</dbReference>
<name>A0A919UF63_9ACTN</name>
<dbReference type="GO" id="GO:0006310">
    <property type="term" value="P:DNA recombination"/>
    <property type="evidence" value="ECO:0007669"/>
    <property type="project" value="UniProtKB-KW"/>
</dbReference>
<dbReference type="Gene3D" id="1.10.443.10">
    <property type="entry name" value="Intergrase catalytic core"/>
    <property type="match status" value="1"/>
</dbReference>
<evidence type="ECO:0000313" key="2">
    <source>
        <dbReference type="EMBL" id="GIG53169.1"/>
    </source>
</evidence>
<keyword evidence="3" id="KW-1185">Reference proteome</keyword>
<evidence type="ECO:0000313" key="3">
    <source>
        <dbReference type="Proteomes" id="UP000660611"/>
    </source>
</evidence>
<dbReference type="InterPro" id="IPR011010">
    <property type="entry name" value="DNA_brk_join_enz"/>
</dbReference>
<evidence type="ECO:0008006" key="4">
    <source>
        <dbReference type="Google" id="ProtNLM"/>
    </source>
</evidence>
<comment type="caution">
    <text evidence="2">The sequence shown here is derived from an EMBL/GenBank/DDBJ whole genome shotgun (WGS) entry which is preliminary data.</text>
</comment>
<sequence>MLDPDQFVLFEHGPRDWRPVAGRTLPVLTGPACGLMDRFEQHARHQRWSWDVRVPCRDALHLLLGWLGAEVPFTEPDVAGLRQVDRRVSLYRLRQFLAGQAMYAAIPTPSAALLAVEQKLAELPATVADEVRRWVAVLRGQGRRPRPPVAVATIRSYLHRMTPVLISWSTRIATLREISHDDITAALRALTREQARQAAPALRSLFGALRQERVVFRDPARHIRMPQRQVVPVPMPAGRLDGLLQAKTGVRMQLCIALLAVHAITRAEIRHLRLDDVDLARGRLTVRRPSGDHVVYLDRVTYGLAVGWLRERRRRWPTSGNPYLLVTARTAYDGRHPPISEQVISGALHRLGVGASGLRADRILYEAAVTADPVRLMRLFGIKAGTAMRYVRAAHPHRVTGPR</sequence>
<dbReference type="SUPFAM" id="SSF56349">
    <property type="entry name" value="DNA breaking-rejoining enzymes"/>
    <property type="match status" value="1"/>
</dbReference>
<protein>
    <recommendedName>
        <fullName evidence="4">Integrase</fullName>
    </recommendedName>
</protein>
<evidence type="ECO:0000256" key="1">
    <source>
        <dbReference type="ARBA" id="ARBA00023172"/>
    </source>
</evidence>
<dbReference type="AlphaFoldDB" id="A0A919UF63"/>
<reference evidence="2" key="1">
    <citation type="submission" date="2021-01" db="EMBL/GenBank/DDBJ databases">
        <title>Whole genome shotgun sequence of Dactylosporangium siamense NBRC 106093.</title>
        <authorList>
            <person name="Komaki H."/>
            <person name="Tamura T."/>
        </authorList>
    </citation>
    <scope>NUCLEOTIDE SEQUENCE</scope>
    <source>
        <strain evidence="2">NBRC 106093</strain>
    </source>
</reference>
<organism evidence="2 3">
    <name type="scientific">Dactylosporangium siamense</name>
    <dbReference type="NCBI Taxonomy" id="685454"/>
    <lineage>
        <taxon>Bacteria</taxon>
        <taxon>Bacillati</taxon>
        <taxon>Actinomycetota</taxon>
        <taxon>Actinomycetes</taxon>
        <taxon>Micromonosporales</taxon>
        <taxon>Micromonosporaceae</taxon>
        <taxon>Dactylosporangium</taxon>
    </lineage>
</organism>
<dbReference type="GO" id="GO:0003677">
    <property type="term" value="F:DNA binding"/>
    <property type="evidence" value="ECO:0007669"/>
    <property type="project" value="InterPro"/>
</dbReference>
<gene>
    <name evidence="2" type="ORF">Dsi01nite_112100</name>
</gene>
<proteinExistence type="predicted"/>
<keyword evidence="1" id="KW-0233">DNA recombination</keyword>
<dbReference type="EMBL" id="BONQ01000215">
    <property type="protein sequence ID" value="GIG53169.1"/>
    <property type="molecule type" value="Genomic_DNA"/>
</dbReference>
<dbReference type="InterPro" id="IPR013762">
    <property type="entry name" value="Integrase-like_cat_sf"/>
</dbReference>
<dbReference type="GO" id="GO:0015074">
    <property type="term" value="P:DNA integration"/>
    <property type="evidence" value="ECO:0007669"/>
    <property type="project" value="InterPro"/>
</dbReference>
<dbReference type="Proteomes" id="UP000660611">
    <property type="component" value="Unassembled WGS sequence"/>
</dbReference>
<accession>A0A919UF63</accession>